<dbReference type="InterPro" id="IPR036250">
    <property type="entry name" value="AcylCo_DH-like_C"/>
</dbReference>
<sequence>MQENLTEGDHRFLADITRFIDDEVIPVVDVKDAAGEYPTALVKRMKELGFFSASGRSLVTYSLALEELARGWLSLIPVANAHTSSVWTIKKHGTDEQKDIWLEDLLSGTVVSCLGLSEPHAGSDLQTTRSTAREHNDGWIIDAHKTYITHSDHSDSMMLLVRTSERAPGSPGLSLFMLRRDEWTVVRKLPKLGTKGVETCEIEVRELHVPHDRLIGGVAGKGFAQVMDALEVGRIAVASAAVGVGRSALWSAVDYTKTREAFGTKVADMPAVQASLAVLANKLAAAKALTLWAAARKDQGGRCDVETSSAKVVAAEAAVEIALKAMELAGGSGYMEDNRFARLLRDATLVLAGEGSNGVLNALIGSRTARGTTELAWI</sequence>
<evidence type="ECO:0000259" key="7">
    <source>
        <dbReference type="Pfam" id="PF02770"/>
    </source>
</evidence>
<proteinExistence type="inferred from homology"/>
<comment type="cofactor">
    <cofactor evidence="1 5">
        <name>FAD</name>
        <dbReference type="ChEBI" id="CHEBI:57692"/>
    </cofactor>
</comment>
<dbReference type="Pfam" id="PF02771">
    <property type="entry name" value="Acyl-CoA_dh_N"/>
    <property type="match status" value="1"/>
</dbReference>
<gene>
    <name evidence="9" type="ORF">ABIE37_000422</name>
</gene>
<evidence type="ECO:0000313" key="9">
    <source>
        <dbReference type="EMBL" id="MET4538667.1"/>
    </source>
</evidence>
<dbReference type="GeneID" id="92751393"/>
<evidence type="ECO:0000256" key="3">
    <source>
        <dbReference type="ARBA" id="ARBA00022630"/>
    </source>
</evidence>
<dbReference type="InterPro" id="IPR037069">
    <property type="entry name" value="AcylCoA_DH/ox_N_sf"/>
</dbReference>
<dbReference type="RefSeq" id="WP_354226267.1">
    <property type="nucleotide sequence ID" value="NZ_JBEPSN010000001.1"/>
</dbReference>
<reference evidence="9 10" key="1">
    <citation type="submission" date="2024-06" db="EMBL/GenBank/DDBJ databases">
        <title>Sorghum-associated microbial communities from plants grown in Nebraska, USA.</title>
        <authorList>
            <person name="Schachtman D."/>
        </authorList>
    </citation>
    <scope>NUCLEOTIDE SEQUENCE [LARGE SCALE GENOMIC DNA]</scope>
    <source>
        <strain evidence="9 10">3552</strain>
    </source>
</reference>
<dbReference type="Gene3D" id="1.20.140.10">
    <property type="entry name" value="Butyryl-CoA Dehydrogenase, subunit A, domain 3"/>
    <property type="match status" value="1"/>
</dbReference>
<evidence type="ECO:0000259" key="6">
    <source>
        <dbReference type="Pfam" id="PF00441"/>
    </source>
</evidence>
<comment type="similarity">
    <text evidence="2 5">Belongs to the acyl-CoA dehydrogenase family.</text>
</comment>
<dbReference type="PROSITE" id="PS00073">
    <property type="entry name" value="ACYL_COA_DH_2"/>
    <property type="match status" value="1"/>
</dbReference>
<dbReference type="PANTHER" id="PTHR43884:SF12">
    <property type="entry name" value="ISOVALERYL-COA DEHYDROGENASE, MITOCHONDRIAL-RELATED"/>
    <property type="match status" value="1"/>
</dbReference>
<keyword evidence="5" id="KW-0560">Oxidoreductase</keyword>
<feature type="domain" description="Acyl-CoA dehydrogenase/oxidase N-terminal" evidence="8">
    <location>
        <begin position="7"/>
        <end position="108"/>
    </location>
</feature>
<organism evidence="9 10">
    <name type="scientific">Arthrobacter bambusae</name>
    <dbReference type="NCBI Taxonomy" id="1338426"/>
    <lineage>
        <taxon>Bacteria</taxon>
        <taxon>Bacillati</taxon>
        <taxon>Actinomycetota</taxon>
        <taxon>Actinomycetes</taxon>
        <taxon>Micrococcales</taxon>
        <taxon>Micrococcaceae</taxon>
        <taxon>Arthrobacter</taxon>
    </lineage>
</organism>
<dbReference type="InterPro" id="IPR006091">
    <property type="entry name" value="Acyl-CoA_Oxase/DH_mid-dom"/>
</dbReference>
<dbReference type="Proteomes" id="UP001549307">
    <property type="component" value="Unassembled WGS sequence"/>
</dbReference>
<name>A0ABV2P1U6_9MICC</name>
<dbReference type="SUPFAM" id="SSF47203">
    <property type="entry name" value="Acyl-CoA dehydrogenase C-terminal domain-like"/>
    <property type="match status" value="1"/>
</dbReference>
<feature type="domain" description="Acyl-CoA dehydrogenase/oxidase C-terminal" evidence="6">
    <location>
        <begin position="220"/>
        <end position="367"/>
    </location>
</feature>
<dbReference type="InterPro" id="IPR009100">
    <property type="entry name" value="AcylCoA_DH/oxidase_NM_dom_sf"/>
</dbReference>
<evidence type="ECO:0000256" key="1">
    <source>
        <dbReference type="ARBA" id="ARBA00001974"/>
    </source>
</evidence>
<dbReference type="InterPro" id="IPR006089">
    <property type="entry name" value="Acyl-CoA_DH_CS"/>
</dbReference>
<protein>
    <submittedName>
        <fullName evidence="9">Alkylation response protein AidB-like acyl-CoA dehydrogenase</fullName>
    </submittedName>
</protein>
<evidence type="ECO:0000313" key="10">
    <source>
        <dbReference type="Proteomes" id="UP001549307"/>
    </source>
</evidence>
<evidence type="ECO:0000259" key="8">
    <source>
        <dbReference type="Pfam" id="PF02771"/>
    </source>
</evidence>
<evidence type="ECO:0000256" key="2">
    <source>
        <dbReference type="ARBA" id="ARBA00009347"/>
    </source>
</evidence>
<dbReference type="Pfam" id="PF00441">
    <property type="entry name" value="Acyl-CoA_dh_1"/>
    <property type="match status" value="1"/>
</dbReference>
<evidence type="ECO:0000256" key="5">
    <source>
        <dbReference type="RuleBase" id="RU362125"/>
    </source>
</evidence>
<evidence type="ECO:0000256" key="4">
    <source>
        <dbReference type="ARBA" id="ARBA00022827"/>
    </source>
</evidence>
<dbReference type="EMBL" id="JBEPSN010000001">
    <property type="protein sequence ID" value="MET4538667.1"/>
    <property type="molecule type" value="Genomic_DNA"/>
</dbReference>
<keyword evidence="4 5" id="KW-0274">FAD</keyword>
<dbReference type="InterPro" id="IPR046373">
    <property type="entry name" value="Acyl-CoA_Oxase/DH_mid-dom_sf"/>
</dbReference>
<keyword evidence="3 5" id="KW-0285">Flavoprotein</keyword>
<accession>A0ABV2P1U6</accession>
<dbReference type="Gene3D" id="1.10.540.10">
    <property type="entry name" value="Acyl-CoA dehydrogenase/oxidase, N-terminal domain"/>
    <property type="match status" value="1"/>
</dbReference>
<dbReference type="Gene3D" id="2.40.110.10">
    <property type="entry name" value="Butyryl-CoA Dehydrogenase, subunit A, domain 2"/>
    <property type="match status" value="1"/>
</dbReference>
<dbReference type="SUPFAM" id="SSF56645">
    <property type="entry name" value="Acyl-CoA dehydrogenase NM domain-like"/>
    <property type="match status" value="1"/>
</dbReference>
<dbReference type="PANTHER" id="PTHR43884">
    <property type="entry name" value="ACYL-COA DEHYDROGENASE"/>
    <property type="match status" value="1"/>
</dbReference>
<feature type="domain" description="Acyl-CoA oxidase/dehydrogenase middle" evidence="7">
    <location>
        <begin position="113"/>
        <end position="204"/>
    </location>
</feature>
<dbReference type="InterPro" id="IPR013786">
    <property type="entry name" value="AcylCoA_DH/ox_N"/>
</dbReference>
<dbReference type="InterPro" id="IPR009075">
    <property type="entry name" value="AcylCo_DH/oxidase_C"/>
</dbReference>
<dbReference type="Pfam" id="PF02770">
    <property type="entry name" value="Acyl-CoA_dh_M"/>
    <property type="match status" value="1"/>
</dbReference>
<comment type="caution">
    <text evidence="9">The sequence shown here is derived from an EMBL/GenBank/DDBJ whole genome shotgun (WGS) entry which is preliminary data.</text>
</comment>
<keyword evidence="10" id="KW-1185">Reference proteome</keyword>